<feature type="compositionally biased region" description="Low complexity" evidence="1">
    <location>
        <begin position="88"/>
        <end position="107"/>
    </location>
</feature>
<proteinExistence type="predicted"/>
<feature type="region of interest" description="Disordered" evidence="1">
    <location>
        <begin position="1"/>
        <end position="118"/>
    </location>
</feature>
<feature type="compositionally biased region" description="Basic and acidic residues" evidence="1">
    <location>
        <begin position="71"/>
        <end position="87"/>
    </location>
</feature>
<sequence>MNARRELARREERASAKMRSKSANVTSGAFMTRENSPPVGLPEGPLRQGSGRAAAAAAFGAAVEDYDDEGDDKKKEQEEKEKEKVERGGPIAARPRAAAPAVPARAGPAPPATIPTGPLRRRRYLRRPRSCGRPTSVQNVRQLVTGAVGGGQGIKVKNVEELNLMLLKIDRGDKTEQTISQILKLHGSPVENKISKQQYWMNVTKANDDAKDRKIAEYWMEADVKEK</sequence>
<dbReference type="AlphaFoldDB" id="A0A0G4G6G5"/>
<feature type="compositionally biased region" description="Polar residues" evidence="1">
    <location>
        <begin position="21"/>
        <end position="35"/>
    </location>
</feature>
<feature type="compositionally biased region" description="Basic and acidic residues" evidence="1">
    <location>
        <begin position="1"/>
        <end position="15"/>
    </location>
</feature>
<name>A0A0G4G6G5_VITBC</name>
<dbReference type="Proteomes" id="UP000041254">
    <property type="component" value="Unassembled WGS sequence"/>
</dbReference>
<dbReference type="VEuPathDB" id="CryptoDB:Vbra_17170"/>
<gene>
    <name evidence="2" type="ORF">Vbra_17170</name>
</gene>
<organism evidence="2 3">
    <name type="scientific">Vitrella brassicaformis (strain CCMP3155)</name>
    <dbReference type="NCBI Taxonomy" id="1169540"/>
    <lineage>
        <taxon>Eukaryota</taxon>
        <taxon>Sar</taxon>
        <taxon>Alveolata</taxon>
        <taxon>Colpodellida</taxon>
        <taxon>Vitrellaceae</taxon>
        <taxon>Vitrella</taxon>
    </lineage>
</organism>
<reference evidence="2 3" key="1">
    <citation type="submission" date="2014-11" db="EMBL/GenBank/DDBJ databases">
        <authorList>
            <person name="Zhu J."/>
            <person name="Qi W."/>
            <person name="Song R."/>
        </authorList>
    </citation>
    <scope>NUCLEOTIDE SEQUENCE [LARGE SCALE GENOMIC DNA]</scope>
</reference>
<dbReference type="InParanoid" id="A0A0G4G6G5"/>
<dbReference type="EMBL" id="CDMY01000571">
    <property type="protein sequence ID" value="CEM23850.1"/>
    <property type="molecule type" value="Genomic_DNA"/>
</dbReference>
<evidence type="ECO:0000313" key="2">
    <source>
        <dbReference type="EMBL" id="CEM23850.1"/>
    </source>
</evidence>
<protein>
    <submittedName>
        <fullName evidence="2">Uncharacterized protein</fullName>
    </submittedName>
</protein>
<evidence type="ECO:0000313" key="3">
    <source>
        <dbReference type="Proteomes" id="UP000041254"/>
    </source>
</evidence>
<feature type="compositionally biased region" description="Low complexity" evidence="1">
    <location>
        <begin position="53"/>
        <end position="62"/>
    </location>
</feature>
<evidence type="ECO:0000256" key="1">
    <source>
        <dbReference type="SAM" id="MobiDB-lite"/>
    </source>
</evidence>
<accession>A0A0G4G6G5</accession>
<keyword evidence="3" id="KW-1185">Reference proteome</keyword>